<sequence length="172" mass="19524">MTFHSVWLRPSRGDLQFLETIVRDLALRFDTPVFEPHATLIPDMERSAEELQPLVLSLAIGRKPLDIKIDGITTTEAYFRSFYAELEKTPPLMNLKRDTIGISGMDDLASFVPHVSLAYGVHETPEKRVEMKRLSDALSGRSLRFDRMVIVSSSSMTPIDQWIVKNEIYLAG</sequence>
<organism evidence="1 2">
    <name type="scientific">Ochrobactrum soli</name>
    <dbReference type="NCBI Taxonomy" id="2448455"/>
    <lineage>
        <taxon>Bacteria</taxon>
        <taxon>Pseudomonadati</taxon>
        <taxon>Pseudomonadota</taxon>
        <taxon>Alphaproteobacteria</taxon>
        <taxon>Hyphomicrobiales</taxon>
        <taxon>Brucellaceae</taxon>
        <taxon>Brucella/Ochrobactrum group</taxon>
        <taxon>Ochrobactrum</taxon>
    </lineage>
</organism>
<dbReference type="Pfam" id="PF07823">
    <property type="entry name" value="CPDase"/>
    <property type="match status" value="1"/>
</dbReference>
<dbReference type="PANTHER" id="PTHR28141">
    <property type="entry name" value="2',3'-CYCLIC-NUCLEOTIDE 3'-PHOSPHODIESTERASE"/>
    <property type="match status" value="1"/>
</dbReference>
<dbReference type="Proteomes" id="UP000246073">
    <property type="component" value="Unassembled WGS sequence"/>
</dbReference>
<protein>
    <submittedName>
        <fullName evidence="1">HAD-superfamily hydrolase, subfamily IA, variant 3</fullName>
    </submittedName>
</protein>
<name>A0A2P9HH36_9HYPH</name>
<dbReference type="GO" id="GO:0004113">
    <property type="term" value="F:2',3'-cyclic-nucleotide 3'-phosphodiesterase activity"/>
    <property type="evidence" value="ECO:0007669"/>
    <property type="project" value="TreeGrafter"/>
</dbReference>
<evidence type="ECO:0000313" key="2">
    <source>
        <dbReference type="Proteomes" id="UP000246073"/>
    </source>
</evidence>
<keyword evidence="1" id="KW-0378">Hydrolase</keyword>
<dbReference type="EMBL" id="OOFM01000004">
    <property type="protein sequence ID" value="SPL63386.1"/>
    <property type="molecule type" value="Genomic_DNA"/>
</dbReference>
<evidence type="ECO:0000313" key="1">
    <source>
        <dbReference type="EMBL" id="SPL63386.1"/>
    </source>
</evidence>
<dbReference type="GO" id="GO:0009187">
    <property type="term" value="P:cyclic nucleotide metabolic process"/>
    <property type="evidence" value="ECO:0007669"/>
    <property type="project" value="TreeGrafter"/>
</dbReference>
<dbReference type="SUPFAM" id="SSF55144">
    <property type="entry name" value="LigT-like"/>
    <property type="match status" value="1"/>
</dbReference>
<proteinExistence type="predicted"/>
<dbReference type="Gene3D" id="3.90.1140.10">
    <property type="entry name" value="Cyclic phosphodiesterase"/>
    <property type="match status" value="1"/>
</dbReference>
<gene>
    <name evidence="1" type="ORF">OHAE_3318</name>
</gene>
<accession>A0A2P9HH36</accession>
<dbReference type="PANTHER" id="PTHR28141:SF1">
    <property type="entry name" value="2',3'-CYCLIC-NUCLEOTIDE 3'-PHOSPHODIESTERASE"/>
    <property type="match status" value="1"/>
</dbReference>
<dbReference type="InterPro" id="IPR012386">
    <property type="entry name" value="Cyclic-nucl_3Pdiesterase"/>
</dbReference>
<dbReference type="AlphaFoldDB" id="A0A2P9HH36"/>
<dbReference type="RefSeq" id="WP_109367322.1">
    <property type="nucleotide sequence ID" value="NZ_OOFM01000004.1"/>
</dbReference>
<dbReference type="InterPro" id="IPR009097">
    <property type="entry name" value="Cyclic_Pdiesterase"/>
</dbReference>
<reference evidence="2" key="1">
    <citation type="submission" date="2017-12" db="EMBL/GenBank/DDBJ databases">
        <authorList>
            <person name="Diaz M."/>
        </authorList>
    </citation>
    <scope>NUCLEOTIDE SEQUENCE [LARGE SCALE GENOMIC DNA]</scope>
    <source>
        <strain evidence="2">FI11154</strain>
    </source>
</reference>